<dbReference type="eggNOG" id="KOG0290">
    <property type="taxonomic scope" value="Eukaryota"/>
</dbReference>
<feature type="compositionally biased region" description="Polar residues" evidence="4">
    <location>
        <begin position="80"/>
        <end position="99"/>
    </location>
</feature>
<evidence type="ECO:0000256" key="4">
    <source>
        <dbReference type="SAM" id="MobiDB-lite"/>
    </source>
</evidence>
<dbReference type="SMART" id="SM00320">
    <property type="entry name" value="WD40"/>
    <property type="match status" value="3"/>
</dbReference>
<dbReference type="Pfam" id="PF00400">
    <property type="entry name" value="WD40"/>
    <property type="match status" value="2"/>
</dbReference>
<dbReference type="PROSITE" id="PS50082">
    <property type="entry name" value="WD_REPEATS_2"/>
    <property type="match status" value="2"/>
</dbReference>
<dbReference type="PANTHER" id="PTHR19919">
    <property type="entry name" value="WD REPEAT CONTAINING PROTEIN"/>
    <property type="match status" value="1"/>
</dbReference>
<feature type="compositionally biased region" description="Polar residues" evidence="4">
    <location>
        <begin position="11"/>
        <end position="23"/>
    </location>
</feature>
<feature type="compositionally biased region" description="Low complexity" evidence="4">
    <location>
        <begin position="30"/>
        <end position="51"/>
    </location>
</feature>
<dbReference type="SUPFAM" id="SSF50978">
    <property type="entry name" value="WD40 repeat-like"/>
    <property type="match status" value="1"/>
</dbReference>
<name>B9W8L6_CANDC</name>
<evidence type="ECO:0000313" key="6">
    <source>
        <dbReference type="EMBL" id="CAX45089.1"/>
    </source>
</evidence>
<feature type="compositionally biased region" description="Low complexity" evidence="4">
    <location>
        <begin position="268"/>
        <end position="284"/>
    </location>
</feature>
<evidence type="ECO:0000313" key="7">
    <source>
        <dbReference type="Proteomes" id="UP000002605"/>
    </source>
</evidence>
<dbReference type="PROSITE" id="PS00678">
    <property type="entry name" value="WD_REPEATS_1"/>
    <property type="match status" value="1"/>
</dbReference>
<evidence type="ECO:0008006" key="8">
    <source>
        <dbReference type="Google" id="ProtNLM"/>
    </source>
</evidence>
<reference evidence="6 7" key="1">
    <citation type="journal article" date="2009" name="Genome Res.">
        <title>Comparative genomics of the fungal pathogens Candida dubliniensis and Candida albicans.</title>
        <authorList>
            <person name="Jackson A.P."/>
            <person name="Gamble J.A."/>
            <person name="Yeomans T."/>
            <person name="Moran G.P."/>
            <person name="Saunders D."/>
            <person name="Harris D."/>
            <person name="Aslett M."/>
            <person name="Barrell J.F."/>
            <person name="Butler G."/>
            <person name="Citiulo F."/>
            <person name="Coleman D.C."/>
            <person name="de Groot P.W.J."/>
            <person name="Goodwin T.J."/>
            <person name="Quail M.A."/>
            <person name="McQuillan J."/>
            <person name="Munro C.A."/>
            <person name="Pain A."/>
            <person name="Poulter R.T."/>
            <person name="Rajandream M.A."/>
            <person name="Renauld H."/>
            <person name="Spiering M.J."/>
            <person name="Tivey A."/>
            <person name="Gow N.A.R."/>
            <person name="Barrell B."/>
            <person name="Sullivan D.J."/>
            <person name="Berriman M."/>
        </authorList>
    </citation>
    <scope>NUCLEOTIDE SEQUENCE [LARGE SCALE GENOMIC DNA]</scope>
    <source>
        <strain evidence="7">CD36 / ATCC MYA-646 / CBS 7987 / NCPF 3949 / NRRL Y-17841</strain>
    </source>
</reference>
<dbReference type="PROSITE" id="PS50294">
    <property type="entry name" value="WD_REPEATS_REGION"/>
    <property type="match status" value="1"/>
</dbReference>
<keyword evidence="1 3" id="KW-0853">WD repeat</keyword>
<feature type="repeat" description="WD" evidence="3">
    <location>
        <begin position="466"/>
        <end position="507"/>
    </location>
</feature>
<dbReference type="CGD" id="CAL0000170943">
    <property type="gene designation" value="Cd36_07900"/>
</dbReference>
<keyword evidence="7" id="KW-1185">Reference proteome</keyword>
<evidence type="ECO:0000313" key="5">
    <source>
        <dbReference type="CGD" id="CAL0000170943"/>
    </source>
</evidence>
<dbReference type="EMBL" id="FM992688">
    <property type="protein sequence ID" value="CAX45089.1"/>
    <property type="molecule type" value="Genomic_DNA"/>
</dbReference>
<feature type="compositionally biased region" description="Low complexity" evidence="4">
    <location>
        <begin position="62"/>
        <end position="71"/>
    </location>
</feature>
<evidence type="ECO:0000256" key="1">
    <source>
        <dbReference type="ARBA" id="ARBA00022574"/>
    </source>
</evidence>
<dbReference type="InterPro" id="IPR019775">
    <property type="entry name" value="WD40_repeat_CS"/>
</dbReference>
<evidence type="ECO:0000256" key="2">
    <source>
        <dbReference type="ARBA" id="ARBA00022737"/>
    </source>
</evidence>
<dbReference type="RefSeq" id="XP_002417436.1">
    <property type="nucleotide sequence ID" value="XM_002417391.1"/>
</dbReference>
<feature type="region of interest" description="Disordered" evidence="4">
    <location>
        <begin position="268"/>
        <end position="289"/>
    </location>
</feature>
<feature type="compositionally biased region" description="Polar residues" evidence="4">
    <location>
        <begin position="52"/>
        <end position="61"/>
    </location>
</feature>
<dbReference type="Proteomes" id="UP000002605">
    <property type="component" value="Chromosome 1"/>
</dbReference>
<dbReference type="OrthoDB" id="1284551at2759"/>
<dbReference type="KEGG" id="cdu:CD36_07900"/>
<organism evidence="6 7">
    <name type="scientific">Candida dubliniensis (strain CD36 / ATCC MYA-646 / CBS 7987 / NCPF 3949 / NRRL Y-17841)</name>
    <name type="common">Yeast</name>
    <dbReference type="NCBI Taxonomy" id="573826"/>
    <lineage>
        <taxon>Eukaryota</taxon>
        <taxon>Fungi</taxon>
        <taxon>Dikarya</taxon>
        <taxon>Ascomycota</taxon>
        <taxon>Saccharomycotina</taxon>
        <taxon>Pichiomycetes</taxon>
        <taxon>Debaryomycetaceae</taxon>
        <taxon>Candida/Lodderomyces clade</taxon>
        <taxon>Candida</taxon>
    </lineage>
</organism>
<gene>
    <name evidence="5" type="ordered locus">Cd36_07900</name>
    <name evidence="6" type="ORF">CD36_07900</name>
</gene>
<dbReference type="InterPro" id="IPR036322">
    <property type="entry name" value="WD40_repeat_dom_sf"/>
</dbReference>
<feature type="region of interest" description="Disordered" evidence="4">
    <location>
        <begin position="1"/>
        <end position="99"/>
    </location>
</feature>
<protein>
    <recommendedName>
        <fullName evidence="8">WD repeat-containing protein</fullName>
    </recommendedName>
</protein>
<proteinExistence type="predicted"/>
<dbReference type="AlphaFoldDB" id="B9W8L6"/>
<feature type="repeat" description="WD" evidence="3">
    <location>
        <begin position="347"/>
        <end position="389"/>
    </location>
</feature>
<keyword evidence="2" id="KW-0677">Repeat</keyword>
<evidence type="ECO:0000256" key="3">
    <source>
        <dbReference type="PROSITE-ProRule" id="PRU00221"/>
    </source>
</evidence>
<dbReference type="InterPro" id="IPR015943">
    <property type="entry name" value="WD40/YVTN_repeat-like_dom_sf"/>
</dbReference>
<dbReference type="GeneID" id="8044981"/>
<dbReference type="Gene3D" id="2.130.10.10">
    <property type="entry name" value="YVTN repeat-like/Quinoprotein amine dehydrogenase"/>
    <property type="match status" value="1"/>
</dbReference>
<dbReference type="HOGENOM" id="CLU_013694_4_0_1"/>
<sequence length="559" mass="60865">MDWYNNRSRRGSTTTGQPTQSNPAFHGIINSNSSTTASSSLSSSSNSYSSSPMINPNKFTTQQQQQQQQQQHGHIPPPLNLSSQQGMGRNLSPVSQANSPIVTIPPTPLERNSYYFSEFPLYACDWTCLNNGQIDCIAVGSYKETFANKLEIIHGSNYENEFNMENSLSPGTNTSFGYNNKNHNNAYYEDEEIAPRDEGFYFQKVCDVTLDYPITHLQWDPSMLKYGSSGVERLATSSEVLRLYKVADNGNDSYSLQQTHVLANNTVSCSSTSSNSNNSSGSGSARTIDDVNTYPPVTSFDWNKADPNVLITSSVDTTCTVWDLHRSPGRTALNEEMLDTATVKTQLIAHDSEVFDVKFLHKSTNVFASVGNDGSMRVFDLRSLEHSTIIYEPSPSASPSATASASISATNPALSATFDSKALLTLSTSNVDQHHLAAVGVNSNQIIVIDMRMPGLPVVIIDGSLGGMNNSSINSIKWHPTSNYLLSGGDDCQALVWDINNLSNATNGSTNGSNHSGRIIDTPVLAYSEDLEVNNVCWRQNQGDWMGVVSGKGFQAVSI</sequence>
<dbReference type="InterPro" id="IPR001680">
    <property type="entry name" value="WD40_rpt"/>
</dbReference>
<accession>B9W8L6</accession>
<dbReference type="InterPro" id="IPR045159">
    <property type="entry name" value="DCAF7-like"/>
</dbReference>
<dbReference type="VEuPathDB" id="FungiDB:CD36_07900"/>